<comment type="caution">
    <text evidence="2">The sequence shown here is derived from an EMBL/GenBank/DDBJ whole genome shotgun (WGS) entry which is preliminary data.</text>
</comment>
<feature type="non-terminal residue" evidence="2">
    <location>
        <position position="143"/>
    </location>
</feature>
<organism evidence="2 3">
    <name type="scientific">Candidatus Syntrophonatronum acetioxidans</name>
    <dbReference type="NCBI Taxonomy" id="1795816"/>
    <lineage>
        <taxon>Bacteria</taxon>
        <taxon>Bacillati</taxon>
        <taxon>Bacillota</taxon>
        <taxon>Clostridia</taxon>
        <taxon>Eubacteriales</taxon>
        <taxon>Syntrophomonadaceae</taxon>
        <taxon>Candidatus Syntrophonatronum</taxon>
    </lineage>
</organism>
<dbReference type="PANTHER" id="PTHR43283">
    <property type="entry name" value="BETA-LACTAMASE-RELATED"/>
    <property type="match status" value="1"/>
</dbReference>
<evidence type="ECO:0000313" key="2">
    <source>
        <dbReference type="EMBL" id="RQD74742.1"/>
    </source>
</evidence>
<name>A0A424YCJ2_9FIRM</name>
<evidence type="ECO:0000259" key="1">
    <source>
        <dbReference type="Pfam" id="PF00144"/>
    </source>
</evidence>
<dbReference type="Proteomes" id="UP000285138">
    <property type="component" value="Unassembled WGS sequence"/>
</dbReference>
<dbReference type="Gene3D" id="3.40.710.10">
    <property type="entry name" value="DD-peptidase/beta-lactamase superfamily"/>
    <property type="match status" value="1"/>
</dbReference>
<dbReference type="EMBL" id="QZAA01000189">
    <property type="protein sequence ID" value="RQD74742.1"/>
    <property type="molecule type" value="Genomic_DNA"/>
</dbReference>
<dbReference type="InterPro" id="IPR001466">
    <property type="entry name" value="Beta-lactam-related"/>
</dbReference>
<dbReference type="SUPFAM" id="SSF56601">
    <property type="entry name" value="beta-lactamase/transpeptidase-like"/>
    <property type="match status" value="1"/>
</dbReference>
<gene>
    <name evidence="2" type="ORF">D5R97_07300</name>
</gene>
<accession>A0A424YCJ2</accession>
<evidence type="ECO:0000313" key="3">
    <source>
        <dbReference type="Proteomes" id="UP000285138"/>
    </source>
</evidence>
<dbReference type="GO" id="GO:0016787">
    <property type="term" value="F:hydrolase activity"/>
    <property type="evidence" value="ECO:0007669"/>
    <property type="project" value="UniProtKB-KW"/>
</dbReference>
<dbReference type="InterPro" id="IPR050789">
    <property type="entry name" value="Diverse_Enzym_Activities"/>
</dbReference>
<keyword evidence="2" id="KW-0378">Hydrolase</keyword>
<sequence>MTIKENKNSVKLSVPEKELAKLLQQHLHLLLAARHIHHAVAAVESMDGSFKWLGAEGIARPDGTPMTPETPFWIASITKLFTAAAILKLHEQGRLSIEQPMAACLPGNIIKGLHSFKGVDYTEKINLGHLLSHSSGLPDYIII</sequence>
<proteinExistence type="predicted"/>
<feature type="domain" description="Beta-lactamase-related" evidence="1">
    <location>
        <begin position="60"/>
        <end position="140"/>
    </location>
</feature>
<protein>
    <submittedName>
        <fullName evidence="2">Class A beta-lactamase-related serine hydrolase</fullName>
    </submittedName>
</protein>
<dbReference type="InterPro" id="IPR012338">
    <property type="entry name" value="Beta-lactam/transpept-like"/>
</dbReference>
<reference evidence="2 3" key="1">
    <citation type="submission" date="2018-08" db="EMBL/GenBank/DDBJ databases">
        <title>The metabolism and importance of syntrophic acetate oxidation coupled to methane or sulfide production in haloalkaline environments.</title>
        <authorList>
            <person name="Timmers P.H.A."/>
            <person name="Vavourakis C.D."/>
            <person name="Sorokin D.Y."/>
            <person name="Sinninghe Damste J.S."/>
            <person name="Muyzer G."/>
            <person name="Stams A.J.M."/>
            <person name="Plugge C.M."/>
        </authorList>
    </citation>
    <scope>NUCLEOTIDE SEQUENCE [LARGE SCALE GENOMIC DNA]</scope>
    <source>
        <strain evidence="2">MSAO_Bac1</strain>
    </source>
</reference>
<dbReference type="AlphaFoldDB" id="A0A424YCJ2"/>
<dbReference type="Pfam" id="PF00144">
    <property type="entry name" value="Beta-lactamase"/>
    <property type="match status" value="1"/>
</dbReference>